<evidence type="ECO:0008006" key="4">
    <source>
        <dbReference type="Google" id="ProtNLM"/>
    </source>
</evidence>
<evidence type="ECO:0000313" key="3">
    <source>
        <dbReference type="Proteomes" id="UP000438120"/>
    </source>
</evidence>
<gene>
    <name evidence="2" type="ORF">FYJ62_02355</name>
</gene>
<accession>A0A6A8MCL6</accession>
<dbReference type="EMBL" id="VUMX01000004">
    <property type="protein sequence ID" value="MST86512.1"/>
    <property type="molecule type" value="Genomic_DNA"/>
</dbReference>
<dbReference type="OrthoDB" id="2317714at2"/>
<protein>
    <recommendedName>
        <fullName evidence="4">MacB-like periplasmic core domain-containing protein</fullName>
    </recommendedName>
</protein>
<name>A0A6A8MCL6_9LACO</name>
<feature type="transmembrane region" description="Helical" evidence="1">
    <location>
        <begin position="220"/>
        <end position="243"/>
    </location>
</feature>
<evidence type="ECO:0000256" key="1">
    <source>
        <dbReference type="SAM" id="Phobius"/>
    </source>
</evidence>
<dbReference type="AlphaFoldDB" id="A0A6A8MCL6"/>
<organism evidence="2 3">
    <name type="scientific">Lactobacillus porci</name>
    <dbReference type="NCBI Taxonomy" id="2012477"/>
    <lineage>
        <taxon>Bacteria</taxon>
        <taxon>Bacillati</taxon>
        <taxon>Bacillota</taxon>
        <taxon>Bacilli</taxon>
        <taxon>Lactobacillales</taxon>
        <taxon>Lactobacillaceae</taxon>
        <taxon>Lactobacillus</taxon>
    </lineage>
</organism>
<sequence>MKRHRLTVSLFSFLMLILIGIVCSNMQSQLANQILQARGMSMEARIVKPKKDVEIKTVLRWIKKKYPHDSVQMQLQNKYEKKEVLIWAQNRNLHYFPVTQGRFFTSADFTGRVTFAALAASAEVPKLTTQGNTYVVLGGHYYSVVGTLKRVPYQGVKTFYLTTGPNQETAKDSISDYVVYVDGSKSAISHIATYLQSKTWWPDFVKRNRQRRLTLLMPEALLILFLTLIAMAAMALDAWLLYLESRRTHITGDLLTNFILNKSGRFLFFQVLEGVGAYILLVWRAYIGHRGMLAMLLIGVVLLEVCAYIGTLLYIYNHGEKIENA</sequence>
<keyword evidence="1" id="KW-0472">Membrane</keyword>
<proteinExistence type="predicted"/>
<feature type="transmembrane region" description="Helical" evidence="1">
    <location>
        <begin position="264"/>
        <end position="286"/>
    </location>
</feature>
<dbReference type="RefSeq" id="WP_154547345.1">
    <property type="nucleotide sequence ID" value="NZ_VUMX01000004.1"/>
</dbReference>
<keyword evidence="3" id="KW-1185">Reference proteome</keyword>
<keyword evidence="1" id="KW-1133">Transmembrane helix</keyword>
<comment type="caution">
    <text evidence="2">The sequence shown here is derived from an EMBL/GenBank/DDBJ whole genome shotgun (WGS) entry which is preliminary data.</text>
</comment>
<evidence type="ECO:0000313" key="2">
    <source>
        <dbReference type="EMBL" id="MST86512.1"/>
    </source>
</evidence>
<keyword evidence="1" id="KW-0812">Transmembrane</keyword>
<dbReference type="Proteomes" id="UP000438120">
    <property type="component" value="Unassembled WGS sequence"/>
</dbReference>
<reference evidence="2 3" key="1">
    <citation type="submission" date="2019-08" db="EMBL/GenBank/DDBJ databases">
        <title>In-depth cultivation of the pig gut microbiome towards novel bacterial diversity and tailored functional studies.</title>
        <authorList>
            <person name="Wylensek D."/>
            <person name="Hitch T.C.A."/>
            <person name="Clavel T."/>
        </authorList>
    </citation>
    <scope>NUCLEOTIDE SEQUENCE [LARGE SCALE GENOMIC DNA]</scope>
    <source>
        <strain evidence="2 3">Bifido-178-WT-2B</strain>
    </source>
</reference>
<feature type="transmembrane region" description="Helical" evidence="1">
    <location>
        <begin position="292"/>
        <end position="316"/>
    </location>
</feature>